<dbReference type="Gene3D" id="2.130.10.10">
    <property type="entry name" value="YVTN repeat-like/Quinoprotein amine dehydrogenase"/>
    <property type="match status" value="1"/>
</dbReference>
<reference evidence="1" key="1">
    <citation type="submission" date="2018-05" db="EMBL/GenBank/DDBJ databases">
        <authorList>
            <person name="Lanie J.A."/>
            <person name="Ng W.-L."/>
            <person name="Kazmierczak K.M."/>
            <person name="Andrzejewski T.M."/>
            <person name="Davidsen T.M."/>
            <person name="Wayne K.J."/>
            <person name="Tettelin H."/>
            <person name="Glass J.I."/>
            <person name="Rusch D."/>
            <person name="Podicherti R."/>
            <person name="Tsui H.-C.T."/>
            <person name="Winkler M.E."/>
        </authorList>
    </citation>
    <scope>NUCLEOTIDE SEQUENCE</scope>
</reference>
<dbReference type="SUPFAM" id="SSF50969">
    <property type="entry name" value="YVTN repeat-like/Quinoprotein amine dehydrogenase"/>
    <property type="match status" value="1"/>
</dbReference>
<accession>A0A381V3M6</accession>
<dbReference type="Gene3D" id="2.40.30.20">
    <property type="match status" value="1"/>
</dbReference>
<protein>
    <submittedName>
        <fullName evidence="1">Uncharacterized protein</fullName>
    </submittedName>
</protein>
<evidence type="ECO:0000313" key="1">
    <source>
        <dbReference type="EMBL" id="SVA34804.1"/>
    </source>
</evidence>
<dbReference type="InterPro" id="IPR023366">
    <property type="entry name" value="ATP_synth_asu-like_sf"/>
</dbReference>
<feature type="non-terminal residue" evidence="1">
    <location>
        <position position="1404"/>
    </location>
</feature>
<gene>
    <name evidence="1" type="ORF">METZ01_LOCUS87658</name>
</gene>
<dbReference type="EMBL" id="UINC01007727">
    <property type="protein sequence ID" value="SVA34804.1"/>
    <property type="molecule type" value="Genomic_DNA"/>
</dbReference>
<organism evidence="1">
    <name type="scientific">marine metagenome</name>
    <dbReference type="NCBI Taxonomy" id="408172"/>
    <lineage>
        <taxon>unclassified sequences</taxon>
        <taxon>metagenomes</taxon>
        <taxon>ecological metagenomes</taxon>
    </lineage>
</organism>
<feature type="non-terminal residue" evidence="1">
    <location>
        <position position="1"/>
    </location>
</feature>
<dbReference type="InterPro" id="IPR015943">
    <property type="entry name" value="WD40/YVTN_repeat-like_dom_sf"/>
</dbReference>
<name>A0A381V3M6_9ZZZZ</name>
<sequence length="1404" mass="151283">SGDGYAVGDSVVFVNEGTGGTGGAARVDSIVKTITIFQQSELVSSQSSTTIDASAFSSPWGSYTCNTHLSSNSTTTFTVPFDGLSGTTPKQGDFIAKFGSGESITLYTPGTSKFGTVVSTNSTSITYGLGSIDYQKTYNTDPTLNNFANDDAVVIFDLSLDEDGAAVTSNGYNATFRVTGASFNINGTPTANSDTDYHGAATMTATDIGGVRSVVISSSGQGYLSIPPVSVANTQSSSYGFTVEKLGANSIFVNLANTIANTFTANTLIKNSTNNAFGVVLDFLDLASTTLADTGNTTLRIQMTSANTFSPNDILTSYSRADSSPTGTGDFGTANISTSGTTATFTQPAHGFGAGDRIVITGSESATDNTVYNNNHTIAGITNSSTYTVTLASDPSDDTETSLTVRKIVTANIAYERILSEDSTTTQLSFENGVGTANDDYSSSTSNGFVIVESGIDESNATFANTGLPGNNAVIEVSQLSVGAIESVLVYNFGAGYAEAPTINASAVGDGSATLSGNVGVYAEYSGYFDGNYGLLSGTNKMQDNLYYQDFSYVIKTDKDVETYRDKILELVHPAGMALFGEILMTANLSVTLFDNGTRNISSTQANTVLVANSVNVPLYQHHEVEFYTSNTASTNNQVLTAQTYQIQTASSGILGGQFDAKMDTTGGSVDFDLQLEHGNDLFSLESSGYFLAFENTGELLLEQDISGGVGDRLIEETADFLLTEAEIIHILLEEDSNDTETDILLLEDGLCALENEGSQSSAPIIYNFFESVLGRVIGEDDSIIIVDVLSHDVLEIQEYTGDFIVMDGVREMVHTTLEEDSNDSGTDALLLDGIVTIGAYITFETDGSQHSGSVLLNSTDGAPGSDAGDKIISENFELSTDFVSLLNEESDDSTTFEGAYIVQEDEAGKFSQGFKLQQEGTFTDLTTEGRLTQENDTFLLMEVQETRENGPLGLETPFGDLVETVYMELEQSIGGDSTIRPGLISHFVLEERDDETLSIILEDDSGDLLYEFGSRILLFDQAEAHYAPIRILNEEEFSNFKLEEFDSFLVQEEQYQIQLESGTEDNYSGNEGFLIKEDNDALHLEEAGAYDTDSDEFYAAIYTDHGLFTFVKNSIKLNSQDGDVRDVKFNTDGTKMFMLGRGNDGVYEYSLSKAFDVSTLTFVRKLDISDEETAANSIEFNLDGTKLFVLGQSDDNVDEYALSTGFDLSTASFTDSFDVSTQEGAPYGLAFNNDGTKMYVCGWNGDDVNEYTLTTGFDVSTASYSQNFSTEGTGRSNPSAVQFNADGTFMYVIQGNTNPRIQEYALTTAFDISTASYTERVFDVTDEENRARGFCFSNNHSQLFVVGWSGDDINEYTVNYARADESGYSDIDYTPSFFLFEEDDADARSYLLEEPTTASQHIV</sequence>
<dbReference type="InterPro" id="IPR011044">
    <property type="entry name" value="Quino_amine_DH_bsu"/>
</dbReference>
<proteinExistence type="predicted"/>